<evidence type="ECO:0000313" key="2">
    <source>
        <dbReference type="Proteomes" id="UP000319210"/>
    </source>
</evidence>
<dbReference type="Proteomes" id="UP000319210">
    <property type="component" value="Unassembled WGS sequence"/>
</dbReference>
<reference evidence="1 2" key="1">
    <citation type="submission" date="2019-06" db="EMBL/GenBank/DDBJ databases">
        <title>Whole genome shotgun sequence of Streptomyces cacaoi subsp. cacaoi NBRC 12748.</title>
        <authorList>
            <person name="Hosoyama A."/>
            <person name="Uohara A."/>
            <person name="Ohji S."/>
            <person name="Ichikawa N."/>
        </authorList>
    </citation>
    <scope>NUCLEOTIDE SEQUENCE [LARGE SCALE GENOMIC DNA]</scope>
    <source>
        <strain evidence="1 2">NBRC 12748</strain>
    </source>
</reference>
<evidence type="ECO:0000313" key="1">
    <source>
        <dbReference type="EMBL" id="GEB51568.1"/>
    </source>
</evidence>
<keyword evidence="2" id="KW-1185">Reference proteome</keyword>
<comment type="caution">
    <text evidence="1">The sequence shown here is derived from an EMBL/GenBank/DDBJ whole genome shotgun (WGS) entry which is preliminary data.</text>
</comment>
<accession>A0A4Y3R4A0</accession>
<proteinExistence type="predicted"/>
<name>A0A4Y3R4A0_STRCI</name>
<organism evidence="1 2">
    <name type="scientific">Streptomyces cacaoi</name>
    <dbReference type="NCBI Taxonomy" id="1898"/>
    <lineage>
        <taxon>Bacteria</taxon>
        <taxon>Bacillati</taxon>
        <taxon>Actinomycetota</taxon>
        <taxon>Actinomycetes</taxon>
        <taxon>Kitasatosporales</taxon>
        <taxon>Streptomycetaceae</taxon>
        <taxon>Streptomyces</taxon>
    </lineage>
</organism>
<gene>
    <name evidence="1" type="ORF">SCA03_41190</name>
</gene>
<sequence length="113" mass="12360">MIQMCSTVASTNSLCRVRRYSPHHQSFAARQPSGDVLLTPFSSRTVSSPVSDARPYPSPVTAVPPVKGFVERIAPRRTLRVQWRAAAGGRDTVRRCAARVSDRPVRMPGTAKA</sequence>
<protein>
    <submittedName>
        <fullName evidence="1">Uncharacterized protein</fullName>
    </submittedName>
</protein>
<dbReference type="AlphaFoldDB" id="A0A4Y3R4A0"/>
<dbReference type="EMBL" id="BJMM01000021">
    <property type="protein sequence ID" value="GEB51568.1"/>
    <property type="molecule type" value="Genomic_DNA"/>
</dbReference>